<dbReference type="EMBL" id="CP012172">
    <property type="protein sequence ID" value="AKV74782.1"/>
    <property type="molecule type" value="Genomic_DNA"/>
</dbReference>
<dbReference type="PATRIC" id="fig|43687.5.peg.1952"/>
<dbReference type="EMBL" id="CP012173">
    <property type="protein sequence ID" value="AKV77018.1"/>
    <property type="molecule type" value="Genomic_DNA"/>
</dbReference>
<accession>A0A088E9E7</accession>
<evidence type="ECO:0000313" key="2">
    <source>
        <dbReference type="EMBL" id="AKV74782.1"/>
    </source>
</evidence>
<evidence type="ECO:0000313" key="9">
    <source>
        <dbReference type="Proteomes" id="UP000061362"/>
    </source>
</evidence>
<evidence type="ECO:0000313" key="8">
    <source>
        <dbReference type="Proteomes" id="UP000056255"/>
    </source>
</evidence>
<evidence type="ECO:0000313" key="12">
    <source>
        <dbReference type="Proteomes" id="UP000068832"/>
    </source>
</evidence>
<name>A0A088E9E7_9CREN</name>
<dbReference type="EMBL" id="CP012175">
    <property type="protein sequence ID" value="AKV81515.1"/>
    <property type="molecule type" value="Genomic_DNA"/>
</dbReference>
<evidence type="ECO:0000313" key="5">
    <source>
        <dbReference type="EMBL" id="AKV81515.1"/>
    </source>
</evidence>
<evidence type="ECO:0000313" key="6">
    <source>
        <dbReference type="EMBL" id="AKV83748.1"/>
    </source>
</evidence>
<dbReference type="EMBL" id="CP008822">
    <property type="protein sequence ID" value="AIM27950.1"/>
    <property type="molecule type" value="Genomic_DNA"/>
</dbReference>
<reference evidence="1 7" key="1">
    <citation type="journal article" date="2014" name="J. Bacteriol.">
        <title>Role of an Archaeal PitA Transporter in the Copper and Arsenic Resistance of Metallosphaera sedula, an Extreme Thermoacidophile.</title>
        <authorList>
            <person name="McCarthy S."/>
            <person name="Ai C."/>
            <person name="Wheaton G."/>
            <person name="Tevatia R."/>
            <person name="Eckrich V."/>
            <person name="Kelly R."/>
            <person name="Blum P."/>
        </authorList>
    </citation>
    <scope>NUCLEOTIDE SEQUENCE [LARGE SCALE GENOMIC DNA]</scope>
    <source>
        <strain evidence="1 7">CuR1</strain>
    </source>
</reference>
<dbReference type="AlphaFoldDB" id="A0A088E9E7"/>
<reference evidence="9 10" key="2">
    <citation type="journal article" date="2015" name="Genome Announc.">
        <title>Complete Genome Sequences of Evolved Arsenate-Resistant Metallosphaera sedula Strains.</title>
        <authorList>
            <person name="Ai C."/>
            <person name="McCarthy S."/>
            <person name="Schackwitz W."/>
            <person name="Martin J."/>
            <person name="Lipzen A."/>
            <person name="Blum P."/>
        </authorList>
    </citation>
    <scope>NUCLEOTIDE SEQUENCE [LARGE SCALE GENOMIC DNA]</scope>
    <source>
        <strain evidence="4 10">ARS120-1</strain>
        <strain evidence="5 9">ARS120-2</strain>
        <strain evidence="2 12">ARS50-1</strain>
        <strain evidence="3 11">ARS50-2</strain>
    </source>
</reference>
<dbReference type="EMBL" id="CP012174">
    <property type="protein sequence ID" value="AKV79270.1"/>
    <property type="molecule type" value="Genomic_DNA"/>
</dbReference>
<evidence type="ECO:0000313" key="11">
    <source>
        <dbReference type="Proteomes" id="UP000062475"/>
    </source>
</evidence>
<dbReference type="EMBL" id="CP012176">
    <property type="protein sequence ID" value="AKV83748.1"/>
    <property type="molecule type" value="Genomic_DNA"/>
</dbReference>
<protein>
    <submittedName>
        <fullName evidence="1">Uncharacterized protein</fullName>
    </submittedName>
</protein>
<proteinExistence type="predicted"/>
<gene>
    <name evidence="1" type="ORF">HA72_1812</name>
    <name evidence="2" type="ORF">MsedA_1854</name>
    <name evidence="3" type="ORF">MsedB_1856</name>
    <name evidence="4" type="ORF">MsedC_1854</name>
    <name evidence="5" type="ORF">MsedD_1855</name>
    <name evidence="6" type="ORF">MsedE_1855</name>
</gene>
<dbReference type="Proteomes" id="UP000061362">
    <property type="component" value="Chromosome"/>
</dbReference>
<reference evidence="6 8" key="3">
    <citation type="submission" date="2015-07" db="EMBL/GenBank/DDBJ databases">
        <title>Physiological, transcriptional responses and genome re-sequencing of acid resistant extremely thermoacidophilic Metallosphaera sedula SARC-M1.</title>
        <authorList>
            <person name="Ai C."/>
            <person name="McCarthy S."/>
            <person name="Eckrich V."/>
            <person name="Rudrappa D."/>
            <person name="Qiu G."/>
            <person name="Blum P."/>
        </authorList>
    </citation>
    <scope>NUCLEOTIDE SEQUENCE [LARGE SCALE GENOMIC DNA]</scope>
    <source>
        <strain evidence="6 8">SARC-M1</strain>
    </source>
</reference>
<evidence type="ECO:0000313" key="1">
    <source>
        <dbReference type="EMBL" id="AIM27950.1"/>
    </source>
</evidence>
<dbReference type="Proteomes" id="UP000068832">
    <property type="component" value="Chromosome"/>
</dbReference>
<organism evidence="1 7">
    <name type="scientific">Metallosphaera sedula</name>
    <dbReference type="NCBI Taxonomy" id="43687"/>
    <lineage>
        <taxon>Archaea</taxon>
        <taxon>Thermoproteota</taxon>
        <taxon>Thermoprotei</taxon>
        <taxon>Sulfolobales</taxon>
        <taxon>Sulfolobaceae</taxon>
        <taxon>Metallosphaera</taxon>
    </lineage>
</organism>
<dbReference type="Proteomes" id="UP000029084">
    <property type="component" value="Chromosome"/>
</dbReference>
<dbReference type="Proteomes" id="UP000062398">
    <property type="component" value="Chromosome"/>
</dbReference>
<dbReference type="Proteomes" id="UP000056255">
    <property type="component" value="Chromosome"/>
</dbReference>
<dbReference type="Proteomes" id="UP000062475">
    <property type="component" value="Chromosome"/>
</dbReference>
<evidence type="ECO:0000313" key="7">
    <source>
        <dbReference type="Proteomes" id="UP000029084"/>
    </source>
</evidence>
<sequence>MKPWELHSHRSIFKRHRIKCLLMDHRIVCFMPSYNLFSQGYPFLEVIYSSLFVCDKMYIFDGSSDETSKILSMLRNERIKIARMEWNFTQRNTRRGEVIAEMSNRMIDQIIRIEKENISKTFIYYIQANEVFHEDTYAQIRSIPDAYPGYRGYLLYYYGFYGHILRGEQFRLRMAPLSKNVRAIHDGWTLNVFGGFLESLKRTIRHEAGMLLRYGKLNDFLWIGNAMYRYVYTKKPIFRYSLIFRNIVAKKIQTHKIMFKSGAFEQLLDVSTLDSISDDQFWMELVKISTKVQGKGKKEFPQLNVSLDEHPKIMRDILGQREYKIREEIVKEINTLSDISN</sequence>
<evidence type="ECO:0000313" key="3">
    <source>
        <dbReference type="EMBL" id="AKV77018.1"/>
    </source>
</evidence>
<evidence type="ECO:0000313" key="4">
    <source>
        <dbReference type="EMBL" id="AKV79270.1"/>
    </source>
</evidence>
<evidence type="ECO:0000313" key="10">
    <source>
        <dbReference type="Proteomes" id="UP000062398"/>
    </source>
</evidence>